<dbReference type="PROSITE" id="PS00894">
    <property type="entry name" value="HTH_DEOR_1"/>
    <property type="match status" value="1"/>
</dbReference>
<dbReference type="PANTHER" id="PTHR30363">
    <property type="entry name" value="HTH-TYPE TRANSCRIPTIONAL REGULATOR SRLR-RELATED"/>
    <property type="match status" value="1"/>
</dbReference>
<organism evidence="5 6">
    <name type="scientific">Photobacterium sanctipauli</name>
    <dbReference type="NCBI Taxonomy" id="1342794"/>
    <lineage>
        <taxon>Bacteria</taxon>
        <taxon>Pseudomonadati</taxon>
        <taxon>Pseudomonadota</taxon>
        <taxon>Gammaproteobacteria</taxon>
        <taxon>Vibrionales</taxon>
        <taxon>Vibrionaceae</taxon>
        <taxon>Photobacterium</taxon>
    </lineage>
</organism>
<proteinExistence type="predicted"/>
<dbReference type="Pfam" id="PF08220">
    <property type="entry name" value="HTH_DeoR"/>
    <property type="match status" value="1"/>
</dbReference>
<keyword evidence="3" id="KW-0804">Transcription</keyword>
<comment type="caution">
    <text evidence="5">The sequence shown here is derived from an EMBL/GenBank/DDBJ whole genome shotgun (WGS) entry which is preliminary data.</text>
</comment>
<accession>A0A2T3NPP4</accession>
<evidence type="ECO:0000259" key="4">
    <source>
        <dbReference type="PROSITE" id="PS51000"/>
    </source>
</evidence>
<keyword evidence="2 5" id="KW-0238">DNA-binding</keyword>
<dbReference type="SMART" id="SM00420">
    <property type="entry name" value="HTH_DEOR"/>
    <property type="match status" value="1"/>
</dbReference>
<dbReference type="NCBIfam" id="NF007961">
    <property type="entry name" value="PRK10681.1"/>
    <property type="match status" value="1"/>
</dbReference>
<dbReference type="RefSeq" id="WP_107272287.1">
    <property type="nucleotide sequence ID" value="NZ_PYMA01000012.1"/>
</dbReference>
<protein>
    <submittedName>
        <fullName evidence="5">DNA-binding transcriptional repressor DeoR</fullName>
    </submittedName>
</protein>
<evidence type="ECO:0000313" key="6">
    <source>
        <dbReference type="Proteomes" id="UP000241771"/>
    </source>
</evidence>
<dbReference type="GO" id="GO:0003677">
    <property type="term" value="F:DNA binding"/>
    <property type="evidence" value="ECO:0007669"/>
    <property type="project" value="UniProtKB-KW"/>
</dbReference>
<feature type="domain" description="HTH deoR-type" evidence="4">
    <location>
        <begin position="6"/>
        <end position="58"/>
    </location>
</feature>
<evidence type="ECO:0000256" key="1">
    <source>
        <dbReference type="ARBA" id="ARBA00023015"/>
    </source>
</evidence>
<dbReference type="SUPFAM" id="SSF100950">
    <property type="entry name" value="NagB/RpiA/CoA transferase-like"/>
    <property type="match status" value="1"/>
</dbReference>
<gene>
    <name evidence="5" type="ORF">C9I98_17795</name>
</gene>
<dbReference type="PROSITE" id="PS51000">
    <property type="entry name" value="HTH_DEOR_2"/>
    <property type="match status" value="1"/>
</dbReference>
<dbReference type="InterPro" id="IPR018356">
    <property type="entry name" value="Tscrpt_reg_HTH_DeoR_CS"/>
</dbReference>
<dbReference type="InterPro" id="IPR037171">
    <property type="entry name" value="NagB/RpiA_transferase-like"/>
</dbReference>
<keyword evidence="1" id="KW-0805">Transcription regulation</keyword>
<dbReference type="AlphaFoldDB" id="A0A2T3NPP4"/>
<dbReference type="InterPro" id="IPR050313">
    <property type="entry name" value="Carb_Metab_HTH_regulators"/>
</dbReference>
<dbReference type="GO" id="GO:0003700">
    <property type="term" value="F:DNA-binding transcription factor activity"/>
    <property type="evidence" value="ECO:0007669"/>
    <property type="project" value="InterPro"/>
</dbReference>
<evidence type="ECO:0000256" key="3">
    <source>
        <dbReference type="ARBA" id="ARBA00023163"/>
    </source>
</evidence>
<dbReference type="Gene3D" id="3.40.50.1360">
    <property type="match status" value="1"/>
</dbReference>
<evidence type="ECO:0000313" key="5">
    <source>
        <dbReference type="EMBL" id="PSW18230.1"/>
    </source>
</evidence>
<name>A0A2T3NPP4_9GAMM</name>
<dbReference type="SMART" id="SM01134">
    <property type="entry name" value="DeoRC"/>
    <property type="match status" value="1"/>
</dbReference>
<dbReference type="Pfam" id="PF00455">
    <property type="entry name" value="DeoRC"/>
    <property type="match status" value="1"/>
</dbReference>
<dbReference type="PANTHER" id="PTHR30363:SF8">
    <property type="entry name" value="DEOXYRIBOSE OPERON REPRESSOR"/>
    <property type="match status" value="1"/>
</dbReference>
<reference evidence="5 6" key="1">
    <citation type="submission" date="2018-01" db="EMBL/GenBank/DDBJ databases">
        <title>Whole genome sequencing of Histamine producing bacteria.</title>
        <authorList>
            <person name="Butler K."/>
        </authorList>
    </citation>
    <scope>NUCLEOTIDE SEQUENCE [LARGE SCALE GENOMIC DNA]</scope>
    <source>
        <strain evidence="5 6">DSM 100436</strain>
    </source>
</reference>
<dbReference type="Proteomes" id="UP000241771">
    <property type="component" value="Unassembled WGS sequence"/>
</dbReference>
<dbReference type="EMBL" id="PYMA01000012">
    <property type="protein sequence ID" value="PSW18230.1"/>
    <property type="molecule type" value="Genomic_DNA"/>
</dbReference>
<keyword evidence="6" id="KW-1185">Reference proteome</keyword>
<dbReference type="InterPro" id="IPR014036">
    <property type="entry name" value="DeoR-like_C"/>
</dbReference>
<sequence length="252" mass="28477">MSESKRDKRIQQITDLLHNHEKLRLGHIAETLGVSEMTLRRDLTNPPPTMSLLGGYIFNKQFRTTETGYEINEQNANHVKEKHQIGEIAALEVTDNSTIFFDNGTTTVHVIHAIDDELRFTGVCFSLNVFLALKNKPNCHAILCGGQFDDDHNHFYPVSDISEIDNFRFDLMFMSAAGVSLEQGITCYALTELPYKQKAMKQSQKVVLVADSSKFERVKRAATCQLADVDEIISEVPLRDAYLQAVGLRRKS</sequence>
<evidence type="ECO:0000256" key="2">
    <source>
        <dbReference type="ARBA" id="ARBA00023125"/>
    </source>
</evidence>
<dbReference type="InterPro" id="IPR001034">
    <property type="entry name" value="DeoR_HTH"/>
</dbReference>